<evidence type="ECO:0000313" key="1">
    <source>
        <dbReference type="EMBL" id="GFY61949.1"/>
    </source>
</evidence>
<name>A0A8X6Y2X8_9ARAC</name>
<protein>
    <submittedName>
        <fullName evidence="1">Uncharacterized protein</fullName>
    </submittedName>
</protein>
<dbReference type="OrthoDB" id="10587563at2759"/>
<gene>
    <name evidence="1" type="ORF">TNIN_340801</name>
</gene>
<evidence type="ECO:0000313" key="2">
    <source>
        <dbReference type="Proteomes" id="UP000886998"/>
    </source>
</evidence>
<reference evidence="1" key="1">
    <citation type="submission" date="2020-08" db="EMBL/GenBank/DDBJ databases">
        <title>Multicomponent nature underlies the extraordinary mechanical properties of spider dragline silk.</title>
        <authorList>
            <person name="Kono N."/>
            <person name="Nakamura H."/>
            <person name="Mori M."/>
            <person name="Yoshida Y."/>
            <person name="Ohtoshi R."/>
            <person name="Malay A.D."/>
            <person name="Moran D.A.P."/>
            <person name="Tomita M."/>
            <person name="Numata K."/>
            <person name="Arakawa K."/>
        </authorList>
    </citation>
    <scope>NUCLEOTIDE SEQUENCE</scope>
</reference>
<sequence length="98" mass="11347">MNTCAFGLTLHRESKKREFIVKKKLVDHKPLNVFLEIFSKDFGKHIFKESMKFSHKKNIFSLMRTPEDMQTDIGVPTALHVAIQNVVLNAARKDHLDP</sequence>
<dbReference type="AlphaFoldDB" id="A0A8X6Y2X8"/>
<dbReference type="Proteomes" id="UP000886998">
    <property type="component" value="Unassembled WGS sequence"/>
</dbReference>
<accession>A0A8X6Y2X8</accession>
<keyword evidence="2" id="KW-1185">Reference proteome</keyword>
<organism evidence="1 2">
    <name type="scientific">Trichonephila inaurata madagascariensis</name>
    <dbReference type="NCBI Taxonomy" id="2747483"/>
    <lineage>
        <taxon>Eukaryota</taxon>
        <taxon>Metazoa</taxon>
        <taxon>Ecdysozoa</taxon>
        <taxon>Arthropoda</taxon>
        <taxon>Chelicerata</taxon>
        <taxon>Arachnida</taxon>
        <taxon>Araneae</taxon>
        <taxon>Araneomorphae</taxon>
        <taxon>Entelegynae</taxon>
        <taxon>Araneoidea</taxon>
        <taxon>Nephilidae</taxon>
        <taxon>Trichonephila</taxon>
        <taxon>Trichonephila inaurata</taxon>
    </lineage>
</organism>
<dbReference type="EMBL" id="BMAV01013954">
    <property type="protein sequence ID" value="GFY61949.1"/>
    <property type="molecule type" value="Genomic_DNA"/>
</dbReference>
<proteinExistence type="predicted"/>
<comment type="caution">
    <text evidence="1">The sequence shown here is derived from an EMBL/GenBank/DDBJ whole genome shotgun (WGS) entry which is preliminary data.</text>
</comment>